<proteinExistence type="predicted"/>
<feature type="compositionally biased region" description="Polar residues" evidence="1">
    <location>
        <begin position="74"/>
        <end position="86"/>
    </location>
</feature>
<keyword evidence="3" id="KW-1185">Reference proteome</keyword>
<reference evidence="2" key="1">
    <citation type="journal article" date="2023" name="Science">
        <title>Genome structures resolve the early diversification of teleost fishes.</title>
        <authorList>
            <person name="Parey E."/>
            <person name="Louis A."/>
            <person name="Montfort J."/>
            <person name="Bouchez O."/>
            <person name="Roques C."/>
            <person name="Iampietro C."/>
            <person name="Lluch J."/>
            <person name="Castinel A."/>
            <person name="Donnadieu C."/>
            <person name="Desvignes T."/>
            <person name="Floi Bucao C."/>
            <person name="Jouanno E."/>
            <person name="Wen M."/>
            <person name="Mejri S."/>
            <person name="Dirks R."/>
            <person name="Jansen H."/>
            <person name="Henkel C."/>
            <person name="Chen W.J."/>
            <person name="Zahm M."/>
            <person name="Cabau C."/>
            <person name="Klopp C."/>
            <person name="Thompson A.W."/>
            <person name="Robinson-Rechavi M."/>
            <person name="Braasch I."/>
            <person name="Lecointre G."/>
            <person name="Bobe J."/>
            <person name="Postlethwait J.H."/>
            <person name="Berthelot C."/>
            <person name="Roest Crollius H."/>
            <person name="Guiguen Y."/>
        </authorList>
    </citation>
    <scope>NUCLEOTIDE SEQUENCE</scope>
    <source>
        <strain evidence="2">NC1722</strain>
    </source>
</reference>
<name>A0AAD7R0X0_9TELE</name>
<feature type="region of interest" description="Disordered" evidence="1">
    <location>
        <begin position="21"/>
        <end position="45"/>
    </location>
</feature>
<evidence type="ECO:0000313" key="3">
    <source>
        <dbReference type="Proteomes" id="UP001221898"/>
    </source>
</evidence>
<protein>
    <submittedName>
        <fullName evidence="2">Uncharacterized protein</fullName>
    </submittedName>
</protein>
<evidence type="ECO:0000256" key="1">
    <source>
        <dbReference type="SAM" id="MobiDB-lite"/>
    </source>
</evidence>
<gene>
    <name evidence="2" type="ORF">AAFF_G00123940</name>
</gene>
<evidence type="ECO:0000313" key="2">
    <source>
        <dbReference type="EMBL" id="KAJ8352998.1"/>
    </source>
</evidence>
<comment type="caution">
    <text evidence="2">The sequence shown here is derived from an EMBL/GenBank/DDBJ whole genome shotgun (WGS) entry which is preliminary data.</text>
</comment>
<feature type="region of interest" description="Disordered" evidence="1">
    <location>
        <begin position="74"/>
        <end position="112"/>
    </location>
</feature>
<accession>A0AAD7R0X0</accession>
<dbReference type="EMBL" id="JAINUG010001862">
    <property type="protein sequence ID" value="KAJ8352998.1"/>
    <property type="molecule type" value="Genomic_DNA"/>
</dbReference>
<dbReference type="AlphaFoldDB" id="A0AAD7R0X0"/>
<dbReference type="Proteomes" id="UP001221898">
    <property type="component" value="Unassembled WGS sequence"/>
</dbReference>
<organism evidence="2 3">
    <name type="scientific">Aldrovandia affinis</name>
    <dbReference type="NCBI Taxonomy" id="143900"/>
    <lineage>
        <taxon>Eukaryota</taxon>
        <taxon>Metazoa</taxon>
        <taxon>Chordata</taxon>
        <taxon>Craniata</taxon>
        <taxon>Vertebrata</taxon>
        <taxon>Euteleostomi</taxon>
        <taxon>Actinopterygii</taxon>
        <taxon>Neopterygii</taxon>
        <taxon>Teleostei</taxon>
        <taxon>Notacanthiformes</taxon>
        <taxon>Halosauridae</taxon>
        <taxon>Aldrovandia</taxon>
    </lineage>
</organism>
<sequence>MQAPGQCSTLRRHRGACDWLLPKQTAGDPIPPASGGTGYAGPSRAQQMRVPPIPVWHSTPPFQGCHLENMSVQMDHSPSARSQGVHASTDCCHDNLTPAAGHSRRAVAPPPW</sequence>